<feature type="domain" description="Glycosyl transferase CAP10" evidence="2">
    <location>
        <begin position="343"/>
        <end position="635"/>
    </location>
</feature>
<dbReference type="OrthoDB" id="541052at2759"/>
<name>A0A427XXK9_9TREE</name>
<proteinExistence type="predicted"/>
<feature type="transmembrane region" description="Helical" evidence="1">
    <location>
        <begin position="19"/>
        <end position="37"/>
    </location>
</feature>
<dbReference type="Pfam" id="PF05686">
    <property type="entry name" value="Glyco_transf_90"/>
    <property type="match status" value="1"/>
</dbReference>
<evidence type="ECO:0000259" key="2">
    <source>
        <dbReference type="SMART" id="SM00672"/>
    </source>
</evidence>
<dbReference type="InterPro" id="IPR006598">
    <property type="entry name" value="CAP10"/>
</dbReference>
<keyword evidence="1" id="KW-0472">Membrane</keyword>
<keyword evidence="1" id="KW-1133">Transmembrane helix</keyword>
<dbReference type="AlphaFoldDB" id="A0A427XXK9"/>
<evidence type="ECO:0000256" key="1">
    <source>
        <dbReference type="SAM" id="Phobius"/>
    </source>
</evidence>
<evidence type="ECO:0000313" key="4">
    <source>
        <dbReference type="Proteomes" id="UP000279236"/>
    </source>
</evidence>
<dbReference type="InterPro" id="IPR051091">
    <property type="entry name" value="O-Glucosyltr/Glycosyltrsf_90"/>
</dbReference>
<sequence length="682" mass="77478">MAVNLPFLRGRGLPLPRRVLLVLGVSTAVFLVLSLVAPRTLPPVLTPHITHHEPDSSLWSASKWLPPIFQDVPDRPSAFDENGQCRFLSPFAALSAREREAVEELVLEEESAGIVRGPAQEANSSRINPILGLLYQGERKWTTLVESQSKTLEQAVHKYEAKWGRPPPKGFDDWWLFAQDHDALLIDEFDAIMESLLPYYGMSLPLLKTRREEAEGIAETFTLIVHDGKVELQWNDNYSRDRWWASRPRADAQINLMEPFIGLLPSFRATFSIHDQPSILLDYKRQDALVNAALAHKVVTGPEEVDRFEQNWQAACSPTSPLNRGMEEPPAADTFISRHLDTMNPCDHPSLMENHGMLLEKHTKDTQPKPHTKLYPILVPSKTILNGDIPITPVGRDGRRDDVGLDPAWKDKSGKVYWRGRATGLQHNKGNGAKWRQSHRERLHWLANDKTGKVQEVLSPLDASGHAAMTRYSLRDLGQYYMDAKLIPGPWQCDQGDGTCDEMAAEIDFAGEAPMEEANQFKYILDVDGNAWSSRFPRLMASLNVIIKATLFPEWNSHHLPEWFAYVPTKVDYSDLYSILAFFRGTPSGKGSHDEVARRIALNGQCWVERTWRREDLQIYMFRLYLEYARLMSPDRDTGKMDFVLQDYHRDPKVELPKLELGNDADDADGVKKMEAFPGIES</sequence>
<gene>
    <name evidence="3" type="primary">CXT1</name>
    <name evidence="3" type="ORF">EHS24_007258</name>
</gene>
<evidence type="ECO:0000313" key="3">
    <source>
        <dbReference type="EMBL" id="RSH83570.1"/>
    </source>
</evidence>
<comment type="caution">
    <text evidence="3">The sequence shown here is derived from an EMBL/GenBank/DDBJ whole genome shotgun (WGS) entry which is preliminary data.</text>
</comment>
<dbReference type="PANTHER" id="PTHR12203">
    <property type="entry name" value="KDEL LYS-ASP-GLU-LEU CONTAINING - RELATED"/>
    <property type="match status" value="1"/>
</dbReference>
<dbReference type="EMBL" id="RSCE01000004">
    <property type="protein sequence ID" value="RSH83570.1"/>
    <property type="molecule type" value="Genomic_DNA"/>
</dbReference>
<dbReference type="GO" id="GO:0016740">
    <property type="term" value="F:transferase activity"/>
    <property type="evidence" value="ECO:0007669"/>
    <property type="project" value="UniProtKB-KW"/>
</dbReference>
<reference evidence="3 4" key="1">
    <citation type="submission" date="2018-11" db="EMBL/GenBank/DDBJ databases">
        <title>Genome sequence of Apiotrichum porosum DSM 27194.</title>
        <authorList>
            <person name="Aliyu H."/>
            <person name="Gorte O."/>
            <person name="Ochsenreither K."/>
        </authorList>
    </citation>
    <scope>NUCLEOTIDE SEQUENCE [LARGE SCALE GENOMIC DNA]</scope>
    <source>
        <strain evidence="3 4">DSM 27194</strain>
    </source>
</reference>
<accession>A0A427XXK9</accession>
<keyword evidence="1" id="KW-0812">Transmembrane</keyword>
<dbReference type="SMART" id="SM00672">
    <property type="entry name" value="CAP10"/>
    <property type="match status" value="1"/>
</dbReference>
<keyword evidence="4" id="KW-1185">Reference proteome</keyword>
<dbReference type="GeneID" id="39591801"/>
<dbReference type="PANTHER" id="PTHR12203:SF118">
    <property type="entry name" value="BETA-1,2-XYLOSYLTRANSFERASE 1"/>
    <property type="match status" value="1"/>
</dbReference>
<dbReference type="Proteomes" id="UP000279236">
    <property type="component" value="Unassembled WGS sequence"/>
</dbReference>
<organism evidence="3 4">
    <name type="scientific">Apiotrichum porosum</name>
    <dbReference type="NCBI Taxonomy" id="105984"/>
    <lineage>
        <taxon>Eukaryota</taxon>
        <taxon>Fungi</taxon>
        <taxon>Dikarya</taxon>
        <taxon>Basidiomycota</taxon>
        <taxon>Agaricomycotina</taxon>
        <taxon>Tremellomycetes</taxon>
        <taxon>Trichosporonales</taxon>
        <taxon>Trichosporonaceae</taxon>
        <taxon>Apiotrichum</taxon>
    </lineage>
</organism>
<keyword evidence="3" id="KW-0808">Transferase</keyword>
<protein>
    <submittedName>
        <fullName evidence="3">Cryptococcal xylosyltransferase 1</fullName>
    </submittedName>
</protein>
<dbReference type="RefSeq" id="XP_028477522.1">
    <property type="nucleotide sequence ID" value="XM_028622630.1"/>
</dbReference>